<sequence length="486" mass="56457">MMQRLGRHSRSFSLFRKTQPVRFSGTLRSPKLNDTLQSRIMAVERRFLRGLNVSPVLDDWLERGNKINPTAFRNVIKALCESQRFEHALQVSEWITKRGIFRFSTEDFASRLYLVEIHSGLGEAEKFFKSIPESMRDDSLYTVLLTFYTKSKNTRHEAEATYQKMRELDLLSKPNPYYNMISLYGMLGGKNMVDEILRQMKEKGVEHDKILTANNVLRAYASIPDNMEAMEKLLMETEDGDPRFALTKETAKAMSKAYHKAGYRKKAIDIVRRTLSADGDYVDSMNEVLMEAYDIAGSQQDKSRLHKFIYPNAFLNTRPPKSIVRIILRCNNLKLERWRKQGNPLYPSDLRSIIETLGDSERFKEALKVSEWMSKKKVCHLIPQDFAARLSLIFEVLGFGKSREILRKRDHSVYTTVLCFYSRSYIKDLDRALFISQMMRELGYLSKTSPINDMMSRKDYLDKAEFIFGKMRESSGTSRNLVPSTT</sequence>
<dbReference type="GO" id="GO:0005739">
    <property type="term" value="C:mitochondrion"/>
    <property type="evidence" value="ECO:0007669"/>
    <property type="project" value="TreeGrafter"/>
</dbReference>
<accession>A0AAU9R5K9</accession>
<dbReference type="Gene3D" id="1.25.40.10">
    <property type="entry name" value="Tetratricopeptide repeat domain"/>
    <property type="match status" value="1"/>
</dbReference>
<feature type="non-terminal residue" evidence="2">
    <location>
        <position position="1"/>
    </location>
</feature>
<evidence type="ECO:0000313" key="3">
    <source>
        <dbReference type="Proteomes" id="UP000836841"/>
    </source>
</evidence>
<evidence type="ECO:0008006" key="4">
    <source>
        <dbReference type="Google" id="ProtNLM"/>
    </source>
</evidence>
<keyword evidence="3" id="KW-1185">Reference proteome</keyword>
<dbReference type="Proteomes" id="UP000836841">
    <property type="component" value="Chromosome 1"/>
</dbReference>
<dbReference type="EMBL" id="OU466857">
    <property type="protein sequence ID" value="CAH2034117.1"/>
    <property type="molecule type" value="Genomic_DNA"/>
</dbReference>
<comment type="similarity">
    <text evidence="1">Belongs to the PPR family. P subfamily.</text>
</comment>
<protein>
    <recommendedName>
        <fullName evidence="4">Pentatricopeptide repeat-containing protein</fullName>
    </recommendedName>
</protein>
<evidence type="ECO:0000313" key="2">
    <source>
        <dbReference type="EMBL" id="CAH2034117.1"/>
    </source>
</evidence>
<dbReference type="PANTHER" id="PTHR45717:SF22">
    <property type="entry name" value="PENTATRICOPEPTIDE REPEAT (PPR) SUPERFAMILY PROTEIN"/>
    <property type="match status" value="1"/>
</dbReference>
<gene>
    <name evidence="2" type="ORF">TAV2_LOCUS68</name>
</gene>
<dbReference type="AlphaFoldDB" id="A0AAU9R5K9"/>
<organism evidence="2 3">
    <name type="scientific">Thlaspi arvense</name>
    <name type="common">Field penny-cress</name>
    <dbReference type="NCBI Taxonomy" id="13288"/>
    <lineage>
        <taxon>Eukaryota</taxon>
        <taxon>Viridiplantae</taxon>
        <taxon>Streptophyta</taxon>
        <taxon>Embryophyta</taxon>
        <taxon>Tracheophyta</taxon>
        <taxon>Spermatophyta</taxon>
        <taxon>Magnoliopsida</taxon>
        <taxon>eudicotyledons</taxon>
        <taxon>Gunneridae</taxon>
        <taxon>Pentapetalae</taxon>
        <taxon>rosids</taxon>
        <taxon>malvids</taxon>
        <taxon>Brassicales</taxon>
        <taxon>Brassicaceae</taxon>
        <taxon>Thlaspideae</taxon>
        <taxon>Thlaspi</taxon>
    </lineage>
</organism>
<evidence type="ECO:0000256" key="1">
    <source>
        <dbReference type="ARBA" id="ARBA00007626"/>
    </source>
</evidence>
<proteinExistence type="inferred from homology"/>
<name>A0AAU9R5K9_THLAR</name>
<dbReference type="PANTHER" id="PTHR45717">
    <property type="entry name" value="OS12G0527900 PROTEIN"/>
    <property type="match status" value="1"/>
</dbReference>
<reference evidence="2 3" key="1">
    <citation type="submission" date="2022-03" db="EMBL/GenBank/DDBJ databases">
        <authorList>
            <person name="Nunn A."/>
            <person name="Chopra R."/>
            <person name="Nunn A."/>
            <person name="Contreras Garrido A."/>
        </authorList>
    </citation>
    <scope>NUCLEOTIDE SEQUENCE [LARGE SCALE GENOMIC DNA]</scope>
</reference>
<dbReference type="InterPro" id="IPR011990">
    <property type="entry name" value="TPR-like_helical_dom_sf"/>
</dbReference>